<name>A0A951PRZ2_9CYAN</name>
<gene>
    <name evidence="4" type="ORF">KME25_25390</name>
</gene>
<dbReference type="EMBL" id="JAHHIF010000047">
    <property type="protein sequence ID" value="MBW4547749.1"/>
    <property type="molecule type" value="Genomic_DNA"/>
</dbReference>
<dbReference type="GO" id="GO:0005886">
    <property type="term" value="C:plasma membrane"/>
    <property type="evidence" value="ECO:0007669"/>
    <property type="project" value="TreeGrafter"/>
</dbReference>
<dbReference type="PANTHER" id="PTHR32309:SF13">
    <property type="entry name" value="FERRIC ENTEROBACTIN TRANSPORT PROTEIN FEPE"/>
    <property type="match status" value="1"/>
</dbReference>
<keyword evidence="3" id="KW-0472">Membrane</keyword>
<dbReference type="PANTHER" id="PTHR32309">
    <property type="entry name" value="TYROSINE-PROTEIN KINASE"/>
    <property type="match status" value="1"/>
</dbReference>
<comment type="caution">
    <text evidence="4">The sequence shown here is derived from an EMBL/GenBank/DDBJ whole genome shotgun (WGS) entry which is preliminary data.</text>
</comment>
<evidence type="ECO:0008006" key="6">
    <source>
        <dbReference type="Google" id="ProtNLM"/>
    </source>
</evidence>
<feature type="coiled-coil region" evidence="1">
    <location>
        <begin position="156"/>
        <end position="190"/>
    </location>
</feature>
<dbReference type="InterPro" id="IPR050445">
    <property type="entry name" value="Bact_polysacc_biosynth/exp"/>
</dbReference>
<dbReference type="GO" id="GO:0004713">
    <property type="term" value="F:protein tyrosine kinase activity"/>
    <property type="evidence" value="ECO:0007669"/>
    <property type="project" value="TreeGrafter"/>
</dbReference>
<dbReference type="AlphaFoldDB" id="A0A951PRZ2"/>
<protein>
    <recommendedName>
        <fullName evidence="6">Tyrosine kinase G-rich domain-containing protein</fullName>
    </recommendedName>
</protein>
<proteinExistence type="predicted"/>
<feature type="transmembrane region" description="Helical" evidence="3">
    <location>
        <begin position="34"/>
        <end position="54"/>
    </location>
</feature>
<feature type="compositionally biased region" description="Polar residues" evidence="2">
    <location>
        <begin position="1"/>
        <end position="21"/>
    </location>
</feature>
<keyword evidence="3" id="KW-1133">Transmembrane helix</keyword>
<evidence type="ECO:0000313" key="4">
    <source>
        <dbReference type="EMBL" id="MBW4547749.1"/>
    </source>
</evidence>
<sequence>MSESRSMPIASATNGSTSSPSFVPKSKATKGWKFYLPLWLLLNTAAWLPALLYLKMVPAVYTSKWTIAINASKSSTNVSLPGIGEASSSSDSPFSSHLADPRETYRFLLETEEVLAEAARQMNMSVQEFGKSRTKILDNSTLMKFEIKGSTAKIAQQKAFALHTALERRIEQLKNEEMEQQNRKVEASLIPMQQKLQDSQKRLYAYKAGSPLISVEQLQNLSSKLEDLRQKRAEAVVQLRQEGSKARQLSDDLSLSPQQAADALTLRSDRLFQDYLAGYSKVRSELISTNSRFTASHPSLQSKQLEEEMALAALMEQSQKLLGRPMSQELLEYLTLAGSSSSNVSAERANLVQNLVSLQAEQQGIESKTQELDKQIAQLEARLYRLSQEESKLDPLERDVKIAEAIFSSNVTRIDLDKANLSSVYPPMSILTKPDLPKKPSEPKAKVAFLGSALGSLLMTAGILALGWRDQKRQKLKENPLAQHTRINNSSSGSHRG</sequence>
<feature type="transmembrane region" description="Helical" evidence="3">
    <location>
        <begin position="447"/>
        <end position="468"/>
    </location>
</feature>
<feature type="coiled-coil region" evidence="1">
    <location>
        <begin position="362"/>
        <end position="389"/>
    </location>
</feature>
<feature type="region of interest" description="Disordered" evidence="2">
    <location>
        <begin position="1"/>
        <end position="23"/>
    </location>
</feature>
<organism evidence="4 5">
    <name type="scientific">Symplocastrum torsivum CPER-KK1</name>
    <dbReference type="NCBI Taxonomy" id="450513"/>
    <lineage>
        <taxon>Bacteria</taxon>
        <taxon>Bacillati</taxon>
        <taxon>Cyanobacteriota</taxon>
        <taxon>Cyanophyceae</taxon>
        <taxon>Oscillatoriophycideae</taxon>
        <taxon>Oscillatoriales</taxon>
        <taxon>Microcoleaceae</taxon>
        <taxon>Symplocastrum</taxon>
    </lineage>
</organism>
<keyword evidence="3" id="KW-0812">Transmembrane</keyword>
<evidence type="ECO:0000256" key="1">
    <source>
        <dbReference type="SAM" id="Coils"/>
    </source>
</evidence>
<reference evidence="4" key="2">
    <citation type="journal article" date="2022" name="Microbiol. Resour. Announc.">
        <title>Metagenome Sequencing to Explore Phylogenomics of Terrestrial Cyanobacteria.</title>
        <authorList>
            <person name="Ward R.D."/>
            <person name="Stajich J.E."/>
            <person name="Johansen J.R."/>
            <person name="Huntemann M."/>
            <person name="Clum A."/>
            <person name="Foster B."/>
            <person name="Foster B."/>
            <person name="Roux S."/>
            <person name="Palaniappan K."/>
            <person name="Varghese N."/>
            <person name="Mukherjee S."/>
            <person name="Reddy T.B.K."/>
            <person name="Daum C."/>
            <person name="Copeland A."/>
            <person name="Chen I.A."/>
            <person name="Ivanova N.N."/>
            <person name="Kyrpides N.C."/>
            <person name="Shapiro N."/>
            <person name="Eloe-Fadrosh E.A."/>
            <person name="Pietrasiak N."/>
        </authorList>
    </citation>
    <scope>NUCLEOTIDE SEQUENCE</scope>
    <source>
        <strain evidence="4">CPER-KK1</strain>
    </source>
</reference>
<accession>A0A951PRZ2</accession>
<keyword evidence="1" id="KW-0175">Coiled coil</keyword>
<evidence type="ECO:0000313" key="5">
    <source>
        <dbReference type="Proteomes" id="UP000753908"/>
    </source>
</evidence>
<evidence type="ECO:0000256" key="2">
    <source>
        <dbReference type="SAM" id="MobiDB-lite"/>
    </source>
</evidence>
<dbReference type="Proteomes" id="UP000753908">
    <property type="component" value="Unassembled WGS sequence"/>
</dbReference>
<reference evidence="4" key="1">
    <citation type="submission" date="2021-05" db="EMBL/GenBank/DDBJ databases">
        <authorList>
            <person name="Pietrasiak N."/>
            <person name="Ward R."/>
            <person name="Stajich J.E."/>
            <person name="Kurbessoian T."/>
        </authorList>
    </citation>
    <scope>NUCLEOTIDE SEQUENCE</scope>
    <source>
        <strain evidence="4">CPER-KK1</strain>
    </source>
</reference>
<evidence type="ECO:0000256" key="3">
    <source>
        <dbReference type="SAM" id="Phobius"/>
    </source>
</evidence>